<evidence type="ECO:0000313" key="7">
    <source>
        <dbReference type="Proteomes" id="UP000825134"/>
    </source>
</evidence>
<dbReference type="InterPro" id="IPR032779">
    <property type="entry name" value="FliG_M"/>
</dbReference>
<keyword evidence="3" id="KW-0812">Transmembrane</keyword>
<feature type="domain" description="Flagellar motor switch protein FliG middle" evidence="5">
    <location>
        <begin position="290"/>
        <end position="330"/>
    </location>
</feature>
<dbReference type="NCBIfam" id="NF004606">
    <property type="entry name" value="PRK05934.1"/>
    <property type="match status" value="1"/>
</dbReference>
<dbReference type="SUPFAM" id="SSF48029">
    <property type="entry name" value="FliG"/>
    <property type="match status" value="1"/>
</dbReference>
<accession>A0AAQ0EM65</accession>
<evidence type="ECO:0000256" key="1">
    <source>
        <dbReference type="ARBA" id="ARBA00004370"/>
    </source>
</evidence>
<dbReference type="EMBL" id="CP063185">
    <property type="protein sequence ID" value="QYC74864.1"/>
    <property type="molecule type" value="Genomic_DNA"/>
</dbReference>
<dbReference type="InterPro" id="IPR011002">
    <property type="entry name" value="FliG_a-hlx"/>
</dbReference>
<keyword evidence="2 3" id="KW-0472">Membrane</keyword>
<evidence type="ECO:0000259" key="4">
    <source>
        <dbReference type="Pfam" id="PF01514"/>
    </source>
</evidence>
<dbReference type="Pfam" id="PF14841">
    <property type="entry name" value="FliG_M"/>
    <property type="match status" value="1"/>
</dbReference>
<dbReference type="GO" id="GO:0016020">
    <property type="term" value="C:membrane"/>
    <property type="evidence" value="ECO:0007669"/>
    <property type="project" value="UniProtKB-SubCell"/>
</dbReference>
<dbReference type="RefSeq" id="WP_109092111.1">
    <property type="nucleotide sequence ID" value="NZ_CP063064.1"/>
</dbReference>
<sequence length="334" mass="37490">MPVLPRFLKHKIASVKSFGYLLVATLIGVILLYKPSSPQPAPATTLTEKKPSPWLKLSHLGNLQSIDTQAKKEQIEKDLTMFDPILQATVALSQGEETPAEISVILSLPYAQTLSPSLVHSITDYLMRSVPGLTKEQITLSDQQGNLYSPFLEQNTTLLTTSLERSFQAILPQKHFTLNYIPLANEWLLQLLIDENYLNTLSKTARIKLLSHIQEILAAFPEIHTSMDIVPFLKPATPKISHFFSIALSIAIVLLSLSILGIATFYLAFYTYDHVSQQKEKIQSINIPKLIEMMKRESPEKVALILSYLDAAKAEELLDKLPEDMRNAVLKLRT</sequence>
<proteinExistence type="predicted"/>
<name>A0AAQ0EM65_9CHLA</name>
<feature type="domain" description="Flagellar M-ring N-terminal" evidence="4">
    <location>
        <begin position="69"/>
        <end position="149"/>
    </location>
</feature>
<dbReference type="PANTHER" id="PTHR30046">
    <property type="entry name" value="FLAGELLAR M-RING PROTEIN"/>
    <property type="match status" value="1"/>
</dbReference>
<dbReference type="InterPro" id="IPR043427">
    <property type="entry name" value="YscJ/FliF"/>
</dbReference>
<evidence type="ECO:0000256" key="3">
    <source>
        <dbReference type="SAM" id="Phobius"/>
    </source>
</evidence>
<dbReference type="InterPro" id="IPR045851">
    <property type="entry name" value="AMP-bd_C_sf"/>
</dbReference>
<dbReference type="AlphaFoldDB" id="A0AAQ0EM65"/>
<feature type="transmembrane region" description="Helical" evidence="3">
    <location>
        <begin position="12"/>
        <end position="33"/>
    </location>
</feature>
<dbReference type="Gene3D" id="3.30.300.30">
    <property type="match status" value="1"/>
</dbReference>
<organism evidence="6 7">
    <name type="scientific">Chlamydia suis</name>
    <dbReference type="NCBI Taxonomy" id="83559"/>
    <lineage>
        <taxon>Bacteria</taxon>
        <taxon>Pseudomonadati</taxon>
        <taxon>Chlamydiota</taxon>
        <taxon>Chlamydiia</taxon>
        <taxon>Chlamydiales</taxon>
        <taxon>Chlamydiaceae</taxon>
        <taxon>Chlamydia/Chlamydophila group</taxon>
        <taxon>Chlamydia</taxon>
    </lineage>
</organism>
<feature type="transmembrane region" description="Helical" evidence="3">
    <location>
        <begin position="243"/>
        <end position="269"/>
    </location>
</feature>
<dbReference type="Gene3D" id="1.10.220.30">
    <property type="match status" value="1"/>
</dbReference>
<evidence type="ECO:0000259" key="5">
    <source>
        <dbReference type="Pfam" id="PF14841"/>
    </source>
</evidence>
<comment type="subcellular location">
    <subcellularLocation>
        <location evidence="1">Membrane</location>
    </subcellularLocation>
</comment>
<dbReference type="PANTHER" id="PTHR30046:SF0">
    <property type="entry name" value="FLAGELLAR M-RING PROTEIN"/>
    <property type="match status" value="1"/>
</dbReference>
<dbReference type="InterPro" id="IPR006182">
    <property type="entry name" value="FliF_N_dom"/>
</dbReference>
<dbReference type="Proteomes" id="UP000825134">
    <property type="component" value="Chromosome"/>
</dbReference>
<protein>
    <submittedName>
        <fullName evidence="6">Type III secretion system protein</fullName>
    </submittedName>
</protein>
<keyword evidence="3" id="KW-1133">Transmembrane helix</keyword>
<dbReference type="Pfam" id="PF01514">
    <property type="entry name" value="YscJ_FliF"/>
    <property type="match status" value="1"/>
</dbReference>
<reference evidence="6" key="1">
    <citation type="journal article" date="2021" name="Front. Microbiol.">
        <title>Generation of Tetracycline and Rifamycin Resistant Chlamydia Suis Recombinants.</title>
        <authorList>
            <person name="Marti H."/>
            <person name="Bommana S."/>
            <person name="Read T.D."/>
            <person name="Pesch T."/>
            <person name="Prahauser B."/>
            <person name="Dean D."/>
            <person name="Borel N."/>
        </authorList>
    </citation>
    <scope>NUCLEOTIDE SEQUENCE</scope>
    <source>
        <strain evidence="6">208.1</strain>
    </source>
</reference>
<evidence type="ECO:0000256" key="2">
    <source>
        <dbReference type="ARBA" id="ARBA00023136"/>
    </source>
</evidence>
<gene>
    <name evidence="6" type="ORF">INQ84_01675</name>
</gene>
<evidence type="ECO:0000313" key="6">
    <source>
        <dbReference type="EMBL" id="QYC74864.1"/>
    </source>
</evidence>